<dbReference type="Proteomes" id="UP001437256">
    <property type="component" value="Unassembled WGS sequence"/>
</dbReference>
<organism evidence="2 3">
    <name type="scientific">Marasmius tenuissimus</name>
    <dbReference type="NCBI Taxonomy" id="585030"/>
    <lineage>
        <taxon>Eukaryota</taxon>
        <taxon>Fungi</taxon>
        <taxon>Dikarya</taxon>
        <taxon>Basidiomycota</taxon>
        <taxon>Agaricomycotina</taxon>
        <taxon>Agaricomycetes</taxon>
        <taxon>Agaricomycetidae</taxon>
        <taxon>Agaricales</taxon>
        <taxon>Marasmiineae</taxon>
        <taxon>Marasmiaceae</taxon>
        <taxon>Marasmius</taxon>
    </lineage>
</organism>
<evidence type="ECO:0000313" key="3">
    <source>
        <dbReference type="Proteomes" id="UP001437256"/>
    </source>
</evidence>
<feature type="region of interest" description="Disordered" evidence="1">
    <location>
        <begin position="277"/>
        <end position="317"/>
    </location>
</feature>
<feature type="compositionally biased region" description="Acidic residues" evidence="1">
    <location>
        <begin position="67"/>
        <end position="76"/>
    </location>
</feature>
<gene>
    <name evidence="2" type="ORF">AAF712_014466</name>
</gene>
<feature type="compositionally biased region" description="Acidic residues" evidence="1">
    <location>
        <begin position="299"/>
        <end position="312"/>
    </location>
</feature>
<feature type="compositionally biased region" description="Polar residues" evidence="1">
    <location>
        <begin position="56"/>
        <end position="65"/>
    </location>
</feature>
<proteinExistence type="predicted"/>
<feature type="compositionally biased region" description="Basic and acidic residues" evidence="1">
    <location>
        <begin position="33"/>
        <end position="42"/>
    </location>
</feature>
<accession>A0ABR2ZCY0</accession>
<dbReference type="InterPro" id="IPR000318">
    <property type="entry name" value="Nase_comp1_CS"/>
</dbReference>
<feature type="compositionally biased region" description="Low complexity" evidence="1">
    <location>
        <begin position="97"/>
        <end position="108"/>
    </location>
</feature>
<keyword evidence="3" id="KW-1185">Reference proteome</keyword>
<protein>
    <submittedName>
        <fullName evidence="2">Uncharacterized protein</fullName>
    </submittedName>
</protein>
<sequence>MTLSDSDDDYIPADMSPTLLRSVQDKIASIKAAAKEKVDRTDIVITPPPRSRRQQVHTSKSSTADISDYEEDDEAVDQLVSSDQEDTRPKKKKRNNATQKQATAAPQPTKKPPKKPASTPKHTPSAHRKSKKQSEVVTVAEHSQDSDREAEEPLSTCLGFLLYDDTFTTRKQPEIVLKIPNTSGSNERRTVPSDVSFEELLEVVHGAIGCNDFKRKPELTYKLSSANAKDKPLNLQCEEDWEGWVEEVEEAAAKKKQGVMSVNILVTEQYIKSLRTKLSQGKGQSTATNKKRKTAESEPLLDMDKTDDDSSSEDPRSSGLLAKEAENLTKLHQNLSTCQMCGPEKFCKIDRNKIHVHLTHGQLRSWAMALASGMHCVTVKTPPKSEDFMRFHPPQAIPPSSESNITPHASYPYP</sequence>
<feature type="region of interest" description="Disordered" evidence="1">
    <location>
        <begin position="33"/>
        <end position="152"/>
    </location>
</feature>
<dbReference type="EMBL" id="JBBXMP010000271">
    <property type="protein sequence ID" value="KAL0058839.1"/>
    <property type="molecule type" value="Genomic_DNA"/>
</dbReference>
<evidence type="ECO:0000313" key="2">
    <source>
        <dbReference type="EMBL" id="KAL0058839.1"/>
    </source>
</evidence>
<name>A0ABR2ZCY0_9AGAR</name>
<comment type="caution">
    <text evidence="2">The sequence shown here is derived from an EMBL/GenBank/DDBJ whole genome shotgun (WGS) entry which is preliminary data.</text>
</comment>
<reference evidence="2 3" key="1">
    <citation type="submission" date="2024-05" db="EMBL/GenBank/DDBJ databases">
        <title>A draft genome resource for the thread blight pathogen Marasmius tenuissimus strain MS-2.</title>
        <authorList>
            <person name="Yulfo-Soto G.E."/>
            <person name="Baruah I.K."/>
            <person name="Amoako-Attah I."/>
            <person name="Bukari Y."/>
            <person name="Meinhardt L.W."/>
            <person name="Bailey B.A."/>
            <person name="Cohen S.P."/>
        </authorList>
    </citation>
    <scope>NUCLEOTIDE SEQUENCE [LARGE SCALE GENOMIC DNA]</scope>
    <source>
        <strain evidence="2 3">MS-2</strain>
    </source>
</reference>
<dbReference type="PROSITE" id="PS00699">
    <property type="entry name" value="NITROGENASE_1_1"/>
    <property type="match status" value="1"/>
</dbReference>
<evidence type="ECO:0000256" key="1">
    <source>
        <dbReference type="SAM" id="MobiDB-lite"/>
    </source>
</evidence>
<feature type="compositionally biased region" description="Polar residues" evidence="1">
    <location>
        <begin position="277"/>
        <end position="288"/>
    </location>
</feature>